<feature type="region of interest" description="Disordered" evidence="1">
    <location>
        <begin position="1"/>
        <end position="64"/>
    </location>
</feature>
<dbReference type="AlphaFoldDB" id="A0A504TTE8"/>
<organism evidence="2 3">
    <name type="scientific">Rhizobium glycinendophyticum</name>
    <dbReference type="NCBI Taxonomy" id="2589807"/>
    <lineage>
        <taxon>Bacteria</taxon>
        <taxon>Pseudomonadati</taxon>
        <taxon>Pseudomonadota</taxon>
        <taxon>Alphaproteobacteria</taxon>
        <taxon>Hyphomicrobiales</taxon>
        <taxon>Rhizobiaceae</taxon>
        <taxon>Rhizobium/Agrobacterium group</taxon>
        <taxon>Rhizobium</taxon>
    </lineage>
</organism>
<dbReference type="InterPro" id="IPR021553">
    <property type="entry name" value="DUF3008"/>
</dbReference>
<dbReference type="Proteomes" id="UP000316429">
    <property type="component" value="Unassembled WGS sequence"/>
</dbReference>
<comment type="caution">
    <text evidence="2">The sequence shown here is derived from an EMBL/GenBank/DDBJ whole genome shotgun (WGS) entry which is preliminary data.</text>
</comment>
<evidence type="ECO:0000313" key="2">
    <source>
        <dbReference type="EMBL" id="TPP05419.1"/>
    </source>
</evidence>
<gene>
    <name evidence="2" type="ORF">FJQ55_20630</name>
</gene>
<dbReference type="EMBL" id="VFYP01000005">
    <property type="protein sequence ID" value="TPP05419.1"/>
    <property type="molecule type" value="Genomic_DNA"/>
</dbReference>
<dbReference type="OrthoDB" id="199153at2"/>
<proteinExistence type="predicted"/>
<accession>A0A504TTE8</accession>
<evidence type="ECO:0000256" key="1">
    <source>
        <dbReference type="SAM" id="MobiDB-lite"/>
    </source>
</evidence>
<keyword evidence="3" id="KW-1185">Reference proteome</keyword>
<feature type="compositionally biased region" description="Low complexity" evidence="1">
    <location>
        <begin position="1"/>
        <end position="18"/>
    </location>
</feature>
<dbReference type="Pfam" id="PF11450">
    <property type="entry name" value="DUF3008"/>
    <property type="match status" value="1"/>
</dbReference>
<name>A0A504TTE8_9HYPH</name>
<feature type="compositionally biased region" description="Basic and acidic residues" evidence="1">
    <location>
        <begin position="34"/>
        <end position="49"/>
    </location>
</feature>
<protein>
    <submittedName>
        <fullName evidence="2">DUF3008 family protein</fullName>
    </submittedName>
</protein>
<dbReference type="RefSeq" id="WP_140831520.1">
    <property type="nucleotide sequence ID" value="NZ_VFYP01000005.1"/>
</dbReference>
<evidence type="ECO:0000313" key="3">
    <source>
        <dbReference type="Proteomes" id="UP000316429"/>
    </source>
</evidence>
<sequence>MPAKSKAQQKAAGAALAAKRGDAKISELKGASKSMEKSMSERQLEELAATKRKGKPDHAVEKKA</sequence>
<reference evidence="2 3" key="1">
    <citation type="submission" date="2019-06" db="EMBL/GenBank/DDBJ databases">
        <title>Rhizobium sp. CL12 isolated from roots of soybean.</title>
        <authorList>
            <person name="Wang C."/>
        </authorList>
    </citation>
    <scope>NUCLEOTIDE SEQUENCE [LARGE SCALE GENOMIC DNA]</scope>
    <source>
        <strain evidence="2 3">CL12</strain>
    </source>
</reference>